<dbReference type="AlphaFoldDB" id="A0A9D1HIY0"/>
<name>A0A9D1HIY0_9FIRM</name>
<feature type="transmembrane region" description="Helical" evidence="1">
    <location>
        <begin position="82"/>
        <end position="102"/>
    </location>
</feature>
<gene>
    <name evidence="2" type="ORF">IAB63_09320</name>
</gene>
<protein>
    <submittedName>
        <fullName evidence="2">Uncharacterized protein</fullName>
    </submittedName>
</protein>
<proteinExistence type="predicted"/>
<keyword evidence="1" id="KW-0472">Membrane</keyword>
<dbReference type="Proteomes" id="UP000824164">
    <property type="component" value="Unassembled WGS sequence"/>
</dbReference>
<feature type="transmembrane region" description="Helical" evidence="1">
    <location>
        <begin position="122"/>
        <end position="140"/>
    </location>
</feature>
<reference evidence="2" key="2">
    <citation type="journal article" date="2021" name="PeerJ">
        <title>Extensive microbial diversity within the chicken gut microbiome revealed by metagenomics and culture.</title>
        <authorList>
            <person name="Gilroy R."/>
            <person name="Ravi A."/>
            <person name="Getino M."/>
            <person name="Pursley I."/>
            <person name="Horton D.L."/>
            <person name="Alikhan N.F."/>
            <person name="Baker D."/>
            <person name="Gharbi K."/>
            <person name="Hall N."/>
            <person name="Watson M."/>
            <person name="Adriaenssens E.M."/>
            <person name="Foster-Nyarko E."/>
            <person name="Jarju S."/>
            <person name="Secka A."/>
            <person name="Antonio M."/>
            <person name="Oren A."/>
            <person name="Chaudhuri R.R."/>
            <person name="La Ragione R."/>
            <person name="Hildebrand F."/>
            <person name="Pallen M.J."/>
        </authorList>
    </citation>
    <scope>NUCLEOTIDE SEQUENCE</scope>
    <source>
        <strain evidence="2">CHK187-14744</strain>
    </source>
</reference>
<dbReference type="EMBL" id="DVLT01000055">
    <property type="protein sequence ID" value="HIU03435.1"/>
    <property type="molecule type" value="Genomic_DNA"/>
</dbReference>
<evidence type="ECO:0000313" key="2">
    <source>
        <dbReference type="EMBL" id="HIU03435.1"/>
    </source>
</evidence>
<reference evidence="2" key="1">
    <citation type="submission" date="2020-10" db="EMBL/GenBank/DDBJ databases">
        <authorList>
            <person name="Gilroy R."/>
        </authorList>
    </citation>
    <scope>NUCLEOTIDE SEQUENCE</scope>
    <source>
        <strain evidence="2">CHK187-14744</strain>
    </source>
</reference>
<organism evidence="2 3">
    <name type="scientific">Candidatus Onthocola gallistercoris</name>
    <dbReference type="NCBI Taxonomy" id="2840876"/>
    <lineage>
        <taxon>Bacteria</taxon>
        <taxon>Bacillati</taxon>
        <taxon>Bacillota</taxon>
        <taxon>Bacilli</taxon>
        <taxon>Candidatus Onthocola</taxon>
    </lineage>
</organism>
<keyword evidence="1" id="KW-1133">Transmembrane helix</keyword>
<evidence type="ECO:0000256" key="1">
    <source>
        <dbReference type="SAM" id="Phobius"/>
    </source>
</evidence>
<evidence type="ECO:0000313" key="3">
    <source>
        <dbReference type="Proteomes" id="UP000824164"/>
    </source>
</evidence>
<feature type="transmembrane region" description="Helical" evidence="1">
    <location>
        <begin position="45"/>
        <end position="70"/>
    </location>
</feature>
<accession>A0A9D1HIY0</accession>
<sequence length="155" mass="17131">MKDLGKIAVFMAKIFVAMVALYGVSVGISALASHLPVSTQWAQNAGMVVVVLVLMVLISTAAGKYLFVGVDTKSFTEKQKQYLNQFTLISVVVMQVIIPMSIPVSNNISIFSGSPRNLLELVLKSFYAALWMSFVYSYMLRLSRQPKKNGDQKDE</sequence>
<comment type="caution">
    <text evidence="2">The sequence shown here is derived from an EMBL/GenBank/DDBJ whole genome shotgun (WGS) entry which is preliminary data.</text>
</comment>
<feature type="transmembrane region" description="Helical" evidence="1">
    <location>
        <begin position="7"/>
        <end position="33"/>
    </location>
</feature>
<keyword evidence="1" id="KW-0812">Transmembrane</keyword>